<evidence type="ECO:0000313" key="2">
    <source>
        <dbReference type="Proteomes" id="UP001239111"/>
    </source>
</evidence>
<gene>
    <name evidence="1" type="ORF">QAD02_004304</name>
</gene>
<protein>
    <submittedName>
        <fullName evidence="1">Uncharacterized protein</fullName>
    </submittedName>
</protein>
<dbReference type="EMBL" id="CM056743">
    <property type="protein sequence ID" value="KAJ8673043.1"/>
    <property type="molecule type" value="Genomic_DNA"/>
</dbReference>
<reference evidence="1" key="1">
    <citation type="submission" date="2023-04" db="EMBL/GenBank/DDBJ databases">
        <title>A chromosome-level genome assembly of the parasitoid wasp Eretmocerus hayati.</title>
        <authorList>
            <person name="Zhong Y."/>
            <person name="Liu S."/>
            <person name="Liu Y."/>
        </authorList>
    </citation>
    <scope>NUCLEOTIDE SEQUENCE</scope>
    <source>
        <strain evidence="1">ZJU_SS_LIU_2023</strain>
    </source>
</reference>
<comment type="caution">
    <text evidence="1">The sequence shown here is derived from an EMBL/GenBank/DDBJ whole genome shotgun (WGS) entry which is preliminary data.</text>
</comment>
<dbReference type="Proteomes" id="UP001239111">
    <property type="component" value="Chromosome 3"/>
</dbReference>
<accession>A0ACC2NPC1</accession>
<keyword evidence="2" id="KW-1185">Reference proteome</keyword>
<sequence>MGHKLYQYAILNLMHYFLCVFIKAEPIYSDHPSLTIQRLNSQQSYYISVLKNSNGDHLCTGALITENHILTAASCLEKVTSVTDLQAVFGTTNENSLNHKYHNISSIMTYENWCKNQPLCFFEKHTDDISIVKLDVIDIGINPVGIMYHPFSPGDDVTVTGWGQTSRSQSPQIPRKAFLQILENDVCKERVRALVHECLSDVVLSPKLACAVNEPAVLAMELNAPDISILPARVGSFLYPGDDVMITGWGLTRTIEKPISPRRAALTMLDNEICKRKVTEIIHHCFSDFVMSPKVLCAVAEPPILGLQGDFGGPVRVKRAKMISGMLVQRCPQYYPNDINPGQVNLVLQLRYYENFIDDVRANP</sequence>
<organism evidence="1 2">
    <name type="scientific">Eretmocerus hayati</name>
    <dbReference type="NCBI Taxonomy" id="131215"/>
    <lineage>
        <taxon>Eukaryota</taxon>
        <taxon>Metazoa</taxon>
        <taxon>Ecdysozoa</taxon>
        <taxon>Arthropoda</taxon>
        <taxon>Hexapoda</taxon>
        <taxon>Insecta</taxon>
        <taxon>Pterygota</taxon>
        <taxon>Neoptera</taxon>
        <taxon>Endopterygota</taxon>
        <taxon>Hymenoptera</taxon>
        <taxon>Apocrita</taxon>
        <taxon>Proctotrupomorpha</taxon>
        <taxon>Chalcidoidea</taxon>
        <taxon>Aphelinidae</taxon>
        <taxon>Aphelininae</taxon>
        <taxon>Eretmocerus</taxon>
    </lineage>
</organism>
<evidence type="ECO:0000313" key="1">
    <source>
        <dbReference type="EMBL" id="KAJ8673043.1"/>
    </source>
</evidence>
<name>A0ACC2NPC1_9HYME</name>
<proteinExistence type="predicted"/>